<dbReference type="GO" id="GO:0050660">
    <property type="term" value="F:flavin adenine dinucleotide binding"/>
    <property type="evidence" value="ECO:0007669"/>
    <property type="project" value="InterPro"/>
</dbReference>
<name>A0A382P4P1_9ZZZZ</name>
<dbReference type="InterPro" id="IPR036188">
    <property type="entry name" value="FAD/NAD-bd_sf"/>
</dbReference>
<evidence type="ECO:0000256" key="1">
    <source>
        <dbReference type="ARBA" id="ARBA00001974"/>
    </source>
</evidence>
<protein>
    <recommendedName>
        <fullName evidence="5">Glucose-methanol-choline oxidoreductase N-terminal domain-containing protein</fullName>
    </recommendedName>
</protein>
<comment type="cofactor">
    <cofactor evidence="1">
        <name>FAD</name>
        <dbReference type="ChEBI" id="CHEBI:57692"/>
    </cofactor>
</comment>
<dbReference type="InterPro" id="IPR000172">
    <property type="entry name" value="GMC_OxRdtase_N"/>
</dbReference>
<dbReference type="PANTHER" id="PTHR11552">
    <property type="entry name" value="GLUCOSE-METHANOL-CHOLINE GMC OXIDOREDUCTASE"/>
    <property type="match status" value="1"/>
</dbReference>
<feature type="domain" description="Glucose-methanol-choline oxidoreductase N-terminal" evidence="5">
    <location>
        <begin position="1"/>
        <end position="243"/>
    </location>
</feature>
<sequence>VIVGAGSAGCVLANRLSENPRISIAVIEAGPSSDSWKVDMPSALLYTMHDPNFNWKYYSEPEPYLNNRKIFCPRGKMIGGCSSHNGMVHVRGHAQDFNRWAQKGLTKWSYNHVLPYFKKLETWSGGENKYRGGSGPLQVSKSKINEKFPLYQAVIDAAKEAGHPYTEDPNGFMQEGFCTYDLTIKDGKRCSISKAYLSKASKRINVDIFKQSQVQKIIIEDKVAKGIEVTIKGKKEKIFAGKEV</sequence>
<reference evidence="6" key="1">
    <citation type="submission" date="2018-05" db="EMBL/GenBank/DDBJ databases">
        <authorList>
            <person name="Lanie J.A."/>
            <person name="Ng W.-L."/>
            <person name="Kazmierczak K.M."/>
            <person name="Andrzejewski T.M."/>
            <person name="Davidsen T.M."/>
            <person name="Wayne K.J."/>
            <person name="Tettelin H."/>
            <person name="Glass J.I."/>
            <person name="Rusch D."/>
            <person name="Podicherti R."/>
            <person name="Tsui H.-C.T."/>
            <person name="Winkler M.E."/>
        </authorList>
    </citation>
    <scope>NUCLEOTIDE SEQUENCE</scope>
</reference>
<dbReference type="InterPro" id="IPR012132">
    <property type="entry name" value="GMC_OxRdtase"/>
</dbReference>
<keyword evidence="3" id="KW-0285">Flavoprotein</keyword>
<dbReference type="GO" id="GO:0016614">
    <property type="term" value="F:oxidoreductase activity, acting on CH-OH group of donors"/>
    <property type="evidence" value="ECO:0007669"/>
    <property type="project" value="InterPro"/>
</dbReference>
<dbReference type="SUPFAM" id="SSF51905">
    <property type="entry name" value="FAD/NAD(P)-binding domain"/>
    <property type="match status" value="1"/>
</dbReference>
<dbReference type="AlphaFoldDB" id="A0A382P4P1"/>
<evidence type="ECO:0000256" key="3">
    <source>
        <dbReference type="ARBA" id="ARBA00022630"/>
    </source>
</evidence>
<comment type="similarity">
    <text evidence="2">Belongs to the GMC oxidoreductase family.</text>
</comment>
<evidence type="ECO:0000313" key="6">
    <source>
        <dbReference type="EMBL" id="SVC67718.1"/>
    </source>
</evidence>
<dbReference type="Pfam" id="PF00732">
    <property type="entry name" value="GMC_oxred_N"/>
    <property type="match status" value="1"/>
</dbReference>
<dbReference type="PANTHER" id="PTHR11552:SF147">
    <property type="entry name" value="CHOLINE DEHYDROGENASE, MITOCHONDRIAL"/>
    <property type="match status" value="1"/>
</dbReference>
<feature type="non-terminal residue" evidence="6">
    <location>
        <position position="244"/>
    </location>
</feature>
<evidence type="ECO:0000256" key="4">
    <source>
        <dbReference type="ARBA" id="ARBA00022827"/>
    </source>
</evidence>
<organism evidence="6">
    <name type="scientific">marine metagenome</name>
    <dbReference type="NCBI Taxonomy" id="408172"/>
    <lineage>
        <taxon>unclassified sequences</taxon>
        <taxon>metagenomes</taxon>
        <taxon>ecological metagenomes</taxon>
    </lineage>
</organism>
<feature type="non-terminal residue" evidence="6">
    <location>
        <position position="1"/>
    </location>
</feature>
<accession>A0A382P4P1</accession>
<evidence type="ECO:0000256" key="2">
    <source>
        <dbReference type="ARBA" id="ARBA00010790"/>
    </source>
</evidence>
<gene>
    <name evidence="6" type="ORF">METZ01_LOCUS320572</name>
</gene>
<dbReference type="Gene3D" id="3.30.560.10">
    <property type="entry name" value="Glucose Oxidase, domain 3"/>
    <property type="match status" value="1"/>
</dbReference>
<proteinExistence type="inferred from homology"/>
<evidence type="ECO:0000259" key="5">
    <source>
        <dbReference type="Pfam" id="PF00732"/>
    </source>
</evidence>
<dbReference type="EMBL" id="UINC01104516">
    <property type="protein sequence ID" value="SVC67718.1"/>
    <property type="molecule type" value="Genomic_DNA"/>
</dbReference>
<keyword evidence="4" id="KW-0274">FAD</keyword>
<dbReference type="Gene3D" id="3.50.50.60">
    <property type="entry name" value="FAD/NAD(P)-binding domain"/>
    <property type="match status" value="1"/>
</dbReference>